<proteinExistence type="predicted"/>
<evidence type="ECO:0000313" key="2">
    <source>
        <dbReference type="EMBL" id="HIZ35565.1"/>
    </source>
</evidence>
<dbReference type="InterPro" id="IPR029063">
    <property type="entry name" value="SAM-dependent_MTases_sf"/>
</dbReference>
<dbReference type="Proteomes" id="UP000824037">
    <property type="component" value="Unassembled WGS sequence"/>
</dbReference>
<dbReference type="PANTHER" id="PTHR43460:SF1">
    <property type="entry name" value="METHYLTRANSFERASE TYPE 11 DOMAIN-CONTAINING PROTEIN"/>
    <property type="match status" value="1"/>
</dbReference>
<reference evidence="2" key="1">
    <citation type="journal article" date="2021" name="PeerJ">
        <title>Extensive microbial diversity within the chicken gut microbiome revealed by metagenomics and culture.</title>
        <authorList>
            <person name="Gilroy R."/>
            <person name="Ravi A."/>
            <person name="Getino M."/>
            <person name="Pursley I."/>
            <person name="Horton D.L."/>
            <person name="Alikhan N.F."/>
            <person name="Baker D."/>
            <person name="Gharbi K."/>
            <person name="Hall N."/>
            <person name="Watson M."/>
            <person name="Adriaenssens E.M."/>
            <person name="Foster-Nyarko E."/>
            <person name="Jarju S."/>
            <person name="Secka A."/>
            <person name="Antonio M."/>
            <person name="Oren A."/>
            <person name="Chaudhuri R.R."/>
            <person name="La Ragione R."/>
            <person name="Hildebrand F."/>
            <person name="Pallen M.J."/>
        </authorList>
    </citation>
    <scope>NUCLEOTIDE SEQUENCE</scope>
    <source>
        <strain evidence="2">ChiGjej4B4-7305</strain>
    </source>
</reference>
<dbReference type="InterPro" id="IPR052939">
    <property type="entry name" value="23S_rRNA_MeTrnsfrase_RlmA"/>
</dbReference>
<organism evidence="2 3">
    <name type="scientific">Candidatus Ruania gallistercoris</name>
    <dbReference type="NCBI Taxonomy" id="2838746"/>
    <lineage>
        <taxon>Bacteria</taxon>
        <taxon>Bacillati</taxon>
        <taxon>Actinomycetota</taxon>
        <taxon>Actinomycetes</taxon>
        <taxon>Micrococcales</taxon>
        <taxon>Ruaniaceae</taxon>
        <taxon>Ruania</taxon>
    </lineage>
</organism>
<dbReference type="CDD" id="cd02440">
    <property type="entry name" value="AdoMet_MTases"/>
    <property type="match status" value="1"/>
</dbReference>
<dbReference type="PANTHER" id="PTHR43460">
    <property type="entry name" value="METHYLTRANSFERASE"/>
    <property type="match status" value="1"/>
</dbReference>
<dbReference type="Pfam" id="PF08241">
    <property type="entry name" value="Methyltransf_11"/>
    <property type="match status" value="1"/>
</dbReference>
<protein>
    <submittedName>
        <fullName evidence="2">Class I SAM-dependent methyltransferase</fullName>
    </submittedName>
</protein>
<dbReference type="GO" id="GO:0008757">
    <property type="term" value="F:S-adenosylmethionine-dependent methyltransferase activity"/>
    <property type="evidence" value="ECO:0007669"/>
    <property type="project" value="InterPro"/>
</dbReference>
<gene>
    <name evidence="2" type="ORF">H9815_07285</name>
</gene>
<dbReference type="SUPFAM" id="SSF53335">
    <property type="entry name" value="S-adenosyl-L-methionine-dependent methyltransferases"/>
    <property type="match status" value="1"/>
</dbReference>
<dbReference type="GO" id="GO:0032259">
    <property type="term" value="P:methylation"/>
    <property type="evidence" value="ECO:0007669"/>
    <property type="project" value="UniProtKB-KW"/>
</dbReference>
<comment type="caution">
    <text evidence="2">The sequence shown here is derived from an EMBL/GenBank/DDBJ whole genome shotgun (WGS) entry which is preliminary data.</text>
</comment>
<dbReference type="Gene3D" id="3.40.50.150">
    <property type="entry name" value="Vaccinia Virus protein VP39"/>
    <property type="match status" value="1"/>
</dbReference>
<evidence type="ECO:0000259" key="1">
    <source>
        <dbReference type="Pfam" id="PF08241"/>
    </source>
</evidence>
<reference evidence="2" key="2">
    <citation type="submission" date="2021-04" db="EMBL/GenBank/DDBJ databases">
        <authorList>
            <person name="Gilroy R."/>
        </authorList>
    </citation>
    <scope>NUCLEOTIDE SEQUENCE</scope>
    <source>
        <strain evidence="2">ChiGjej4B4-7305</strain>
    </source>
</reference>
<dbReference type="AlphaFoldDB" id="A0A9D2EDY8"/>
<dbReference type="EMBL" id="DXBY01000126">
    <property type="protein sequence ID" value="HIZ35565.1"/>
    <property type="molecule type" value="Genomic_DNA"/>
</dbReference>
<keyword evidence="2" id="KW-0808">Transferase</keyword>
<accession>A0A9D2EDY8</accession>
<sequence length="262" mass="28733">MRGWDFSMLDGRLHAEDPPWDFEADCLAALRRLGRRTESSGAKPAGRVEVGRADGEDVGRAVDLGTGGGERVLRLLADLPVEERPELTATEGWPPNQPVAAENLAPHGIPVLAYDAEQGDALPFEDASIDLVMCRHEAVDLGEVARVLAPGGVLLDQQVDGRDAQELRDWFGGEPQYPHVRVDVDRQAALDAGLVVDVAQEWSGAMEFADVEALVTYLGLVPWDVPDFRVDDHAEQLHRLAAQVPIRVTQRRFRIYAHQPSG</sequence>
<keyword evidence="2" id="KW-0489">Methyltransferase</keyword>
<evidence type="ECO:0000313" key="3">
    <source>
        <dbReference type="Proteomes" id="UP000824037"/>
    </source>
</evidence>
<dbReference type="InterPro" id="IPR013216">
    <property type="entry name" value="Methyltransf_11"/>
</dbReference>
<name>A0A9D2EDY8_9MICO</name>
<feature type="domain" description="Methyltransferase type 11" evidence="1">
    <location>
        <begin position="62"/>
        <end position="154"/>
    </location>
</feature>